<accession>A0A133QDF6</accession>
<dbReference type="Gene3D" id="3.40.50.2000">
    <property type="entry name" value="Glycogen Phosphorylase B"/>
    <property type="match status" value="2"/>
</dbReference>
<dbReference type="Pfam" id="PF00534">
    <property type="entry name" value="Glycos_transf_1"/>
    <property type="match status" value="1"/>
</dbReference>
<name>A0A133QDF6_9BACT</name>
<protein>
    <submittedName>
        <fullName evidence="3">Glycosyltransferase, group 1 family protein</fullName>
    </submittedName>
</protein>
<comment type="caution">
    <text evidence="3">The sequence shown here is derived from an EMBL/GenBank/DDBJ whole genome shotgun (WGS) entry which is preliminary data.</text>
</comment>
<dbReference type="Pfam" id="PF13439">
    <property type="entry name" value="Glyco_transf_4"/>
    <property type="match status" value="1"/>
</dbReference>
<dbReference type="InterPro" id="IPR001296">
    <property type="entry name" value="Glyco_trans_1"/>
</dbReference>
<evidence type="ECO:0000259" key="2">
    <source>
        <dbReference type="Pfam" id="PF13439"/>
    </source>
</evidence>
<keyword evidence="3" id="KW-0808">Transferase</keyword>
<dbReference type="STRING" id="28128.HMPREF3226_00923"/>
<dbReference type="PANTHER" id="PTHR12526">
    <property type="entry name" value="GLYCOSYLTRANSFERASE"/>
    <property type="match status" value="1"/>
</dbReference>
<dbReference type="Proteomes" id="UP000070533">
    <property type="component" value="Unassembled WGS sequence"/>
</dbReference>
<feature type="domain" description="Glycosyltransferase subfamily 4-like N-terminal" evidence="2">
    <location>
        <begin position="12"/>
        <end position="171"/>
    </location>
</feature>
<dbReference type="PATRIC" id="fig|28128.5.peg.924"/>
<proteinExistence type="predicted"/>
<evidence type="ECO:0000259" key="1">
    <source>
        <dbReference type="Pfam" id="PF00534"/>
    </source>
</evidence>
<dbReference type="eggNOG" id="COG0438">
    <property type="taxonomic scope" value="Bacteria"/>
</dbReference>
<feature type="domain" description="Glycosyl transferase family 1" evidence="1">
    <location>
        <begin position="185"/>
        <end position="333"/>
    </location>
</feature>
<dbReference type="EMBL" id="LRQG01000056">
    <property type="protein sequence ID" value="KXA40878.1"/>
    <property type="molecule type" value="Genomic_DNA"/>
</dbReference>
<keyword evidence="4" id="KW-1185">Reference proteome</keyword>
<gene>
    <name evidence="3" type="ORF">HMPREF3226_00923</name>
</gene>
<dbReference type="InterPro" id="IPR028098">
    <property type="entry name" value="Glyco_trans_4-like_N"/>
</dbReference>
<dbReference type="SUPFAM" id="SSF53756">
    <property type="entry name" value="UDP-Glycosyltransferase/glycogen phosphorylase"/>
    <property type="match status" value="1"/>
</dbReference>
<evidence type="ECO:0000313" key="3">
    <source>
        <dbReference type="EMBL" id="KXA40878.1"/>
    </source>
</evidence>
<dbReference type="PANTHER" id="PTHR12526:SF630">
    <property type="entry name" value="GLYCOSYLTRANSFERASE"/>
    <property type="match status" value="1"/>
</dbReference>
<evidence type="ECO:0000313" key="4">
    <source>
        <dbReference type="Proteomes" id="UP000070533"/>
    </source>
</evidence>
<dbReference type="AlphaFoldDB" id="A0A133QDF6"/>
<organism evidence="3 4">
    <name type="scientific">Prevotella corporis</name>
    <dbReference type="NCBI Taxonomy" id="28128"/>
    <lineage>
        <taxon>Bacteria</taxon>
        <taxon>Pseudomonadati</taxon>
        <taxon>Bacteroidota</taxon>
        <taxon>Bacteroidia</taxon>
        <taxon>Bacteroidales</taxon>
        <taxon>Prevotellaceae</taxon>
        <taxon>Prevotella</taxon>
    </lineage>
</organism>
<sequence length="357" mass="40907">MRVLQIITSLMIGGAEHLVVQITQMLRNQGYEVDVCLLDGEETTFYRELELSGCIIYSLSKKRCFYNPGFILKLRRIMKGYDVIHTHNSSPQLFAAIANIGLRKRLVTTEHNTDNRKRKNPLLRVIDRWMYERYEKIICISPKTEERLRIYLNNNKSSFRLITISNGIDVASFQKAQVAYDICPADKIVITMVGAFRAQKDHKTLIDAMNRLPRDKFQLWLIGDGDLRDKMQDYANRTLQKKDIIFWGNRADIPQMLKASNIVVLSSHWEGFGLAAVEGMAAGKPVIASDVDGLREVVKDAGLLFHPGDVGELASLIMHLSKDASFYEQTAMQCRKRAFNYDISKMIEGYKNVYEQK</sequence>
<dbReference type="GO" id="GO:0016757">
    <property type="term" value="F:glycosyltransferase activity"/>
    <property type="evidence" value="ECO:0007669"/>
    <property type="project" value="InterPro"/>
</dbReference>
<dbReference type="OrthoDB" id="7560678at2"/>
<reference evidence="4" key="1">
    <citation type="submission" date="2016-01" db="EMBL/GenBank/DDBJ databases">
        <authorList>
            <person name="Mitreva M."/>
            <person name="Pepin K.H."/>
            <person name="Mihindukulasuriya K.A."/>
            <person name="Fulton R."/>
            <person name="Fronick C."/>
            <person name="O'Laughlin M."/>
            <person name="Miner T."/>
            <person name="Herter B."/>
            <person name="Rosa B.A."/>
            <person name="Cordes M."/>
            <person name="Tomlinson C."/>
            <person name="Wollam A."/>
            <person name="Palsikar V.B."/>
            <person name="Mardis E.R."/>
            <person name="Wilson R.K."/>
        </authorList>
    </citation>
    <scope>NUCLEOTIDE SEQUENCE [LARGE SCALE GENOMIC DNA]</scope>
    <source>
        <strain evidence="4">MJR7716</strain>
    </source>
</reference>